<gene>
    <name evidence="1" type="ORF">ACFPXP_06825</name>
</gene>
<organism evidence="1 2">
    <name type="scientific">Marinicrinis lubricantis</name>
    <dbReference type="NCBI Taxonomy" id="2086470"/>
    <lineage>
        <taxon>Bacteria</taxon>
        <taxon>Bacillati</taxon>
        <taxon>Bacillota</taxon>
        <taxon>Bacilli</taxon>
        <taxon>Bacillales</taxon>
        <taxon>Paenibacillaceae</taxon>
    </lineage>
</organism>
<evidence type="ECO:0000313" key="2">
    <source>
        <dbReference type="Proteomes" id="UP001596250"/>
    </source>
</evidence>
<evidence type="ECO:0000313" key="1">
    <source>
        <dbReference type="EMBL" id="MFC5986144.1"/>
    </source>
</evidence>
<name>A0ABW1IM52_9BACL</name>
<sequence length="143" mass="14901">MNVVQTPSGLTESEAKRWIGHPVCLVSKTGSYYVGTIHKVENGKIYFTGQKGKQRLDPQQQVKVQGLLGGLLGSMLGGGGQNNSGGPLGGGAFNPFSFIPGGMGLGPDANLTRPNGGLAQGGRFQLGLGAMQFLLPMLSRFLI</sequence>
<dbReference type="Proteomes" id="UP001596250">
    <property type="component" value="Unassembled WGS sequence"/>
</dbReference>
<proteinExistence type="predicted"/>
<dbReference type="RefSeq" id="WP_379893477.1">
    <property type="nucleotide sequence ID" value="NZ_CBCSCT010000001.1"/>
</dbReference>
<accession>A0ABW1IM52</accession>
<comment type="caution">
    <text evidence="1">The sequence shown here is derived from an EMBL/GenBank/DDBJ whole genome shotgun (WGS) entry which is preliminary data.</text>
</comment>
<reference evidence="2" key="1">
    <citation type="journal article" date="2019" name="Int. J. Syst. Evol. Microbiol.">
        <title>The Global Catalogue of Microorganisms (GCM) 10K type strain sequencing project: providing services to taxonomists for standard genome sequencing and annotation.</title>
        <authorList>
            <consortium name="The Broad Institute Genomics Platform"/>
            <consortium name="The Broad Institute Genome Sequencing Center for Infectious Disease"/>
            <person name="Wu L."/>
            <person name="Ma J."/>
        </authorList>
    </citation>
    <scope>NUCLEOTIDE SEQUENCE [LARGE SCALE GENOMIC DNA]</scope>
    <source>
        <strain evidence="2">CCM 8749</strain>
    </source>
</reference>
<protein>
    <submittedName>
        <fullName evidence="1">Uncharacterized protein</fullName>
    </submittedName>
</protein>
<keyword evidence="2" id="KW-1185">Reference proteome</keyword>
<dbReference type="EMBL" id="JBHSQV010000036">
    <property type="protein sequence ID" value="MFC5986144.1"/>
    <property type="molecule type" value="Genomic_DNA"/>
</dbReference>